<dbReference type="InterPro" id="IPR036047">
    <property type="entry name" value="F-box-like_dom_sf"/>
</dbReference>
<protein>
    <submittedName>
        <fullName evidence="2">F-box family protein</fullName>
    </submittedName>
</protein>
<dbReference type="InterPro" id="IPR001810">
    <property type="entry name" value="F-box_dom"/>
</dbReference>
<keyword evidence="3" id="KW-1185">Reference proteome</keyword>
<dbReference type="PANTHER" id="PTHR32278:SF116">
    <property type="entry name" value="F-BOX PROTEIN PP2-B10-LIKE"/>
    <property type="match status" value="1"/>
</dbReference>
<dbReference type="Pfam" id="PF00646">
    <property type="entry name" value="F-box"/>
    <property type="match status" value="1"/>
</dbReference>
<name>A0A5A7RAW3_STRAF</name>
<sequence length="267" mass="30355">MVDHFAILPEGCVWEILSLTSALDALRSSTTSKAFRSAAESNYVWERFLPLNWREMVSKSAAPVEYATIKDLYFTLCRNPILIHGGNMSLSLDKRNAKKCIMIGARELQISWKGCWDFTSHAKSRFLEVAKLRSPSWIHIQGKVNTEMLSENTTYAAYLVFWLEKMDGLRSSDTVVRILNDKSKHKQHNEHFESREAGKIARTRKDGWMEIEMGKFQNGSGDHGIVEAWLIEIHNPHSKSGLIVEGIEFRPSHGLLYLVSVVPFGEG</sequence>
<organism evidence="2 3">
    <name type="scientific">Striga asiatica</name>
    <name type="common">Asiatic witchweed</name>
    <name type="synonym">Buchnera asiatica</name>
    <dbReference type="NCBI Taxonomy" id="4170"/>
    <lineage>
        <taxon>Eukaryota</taxon>
        <taxon>Viridiplantae</taxon>
        <taxon>Streptophyta</taxon>
        <taxon>Embryophyta</taxon>
        <taxon>Tracheophyta</taxon>
        <taxon>Spermatophyta</taxon>
        <taxon>Magnoliopsida</taxon>
        <taxon>eudicotyledons</taxon>
        <taxon>Gunneridae</taxon>
        <taxon>Pentapetalae</taxon>
        <taxon>asterids</taxon>
        <taxon>lamiids</taxon>
        <taxon>Lamiales</taxon>
        <taxon>Orobanchaceae</taxon>
        <taxon>Buchnereae</taxon>
        <taxon>Striga</taxon>
    </lineage>
</organism>
<evidence type="ECO:0000259" key="1">
    <source>
        <dbReference type="Pfam" id="PF00646"/>
    </source>
</evidence>
<feature type="domain" description="F-box" evidence="1">
    <location>
        <begin position="8"/>
        <end position="46"/>
    </location>
</feature>
<dbReference type="OrthoDB" id="1918565at2759"/>
<proteinExistence type="predicted"/>
<dbReference type="SUPFAM" id="SSF81383">
    <property type="entry name" value="F-box domain"/>
    <property type="match status" value="1"/>
</dbReference>
<dbReference type="InterPro" id="IPR025886">
    <property type="entry name" value="PP2-like"/>
</dbReference>
<dbReference type="AlphaFoldDB" id="A0A5A7RAW3"/>
<dbReference type="Proteomes" id="UP000325081">
    <property type="component" value="Unassembled WGS sequence"/>
</dbReference>
<evidence type="ECO:0000313" key="2">
    <source>
        <dbReference type="EMBL" id="GER53737.1"/>
    </source>
</evidence>
<reference evidence="3" key="1">
    <citation type="journal article" date="2019" name="Curr. Biol.">
        <title>Genome Sequence of Striga asiatica Provides Insight into the Evolution of Plant Parasitism.</title>
        <authorList>
            <person name="Yoshida S."/>
            <person name="Kim S."/>
            <person name="Wafula E.K."/>
            <person name="Tanskanen J."/>
            <person name="Kim Y.M."/>
            <person name="Honaas L."/>
            <person name="Yang Z."/>
            <person name="Spallek T."/>
            <person name="Conn C.E."/>
            <person name="Ichihashi Y."/>
            <person name="Cheong K."/>
            <person name="Cui S."/>
            <person name="Der J.P."/>
            <person name="Gundlach H."/>
            <person name="Jiao Y."/>
            <person name="Hori C."/>
            <person name="Ishida J.K."/>
            <person name="Kasahara H."/>
            <person name="Kiba T."/>
            <person name="Kim M.S."/>
            <person name="Koo N."/>
            <person name="Laohavisit A."/>
            <person name="Lee Y.H."/>
            <person name="Lumba S."/>
            <person name="McCourt P."/>
            <person name="Mortimer J.C."/>
            <person name="Mutuku J.M."/>
            <person name="Nomura T."/>
            <person name="Sasaki-Sekimoto Y."/>
            <person name="Seto Y."/>
            <person name="Wang Y."/>
            <person name="Wakatake T."/>
            <person name="Sakakibara H."/>
            <person name="Demura T."/>
            <person name="Yamaguchi S."/>
            <person name="Yoneyama K."/>
            <person name="Manabe R.I."/>
            <person name="Nelson D.C."/>
            <person name="Schulman A.H."/>
            <person name="Timko M.P."/>
            <person name="dePamphilis C.W."/>
            <person name="Choi D."/>
            <person name="Shirasu K."/>
        </authorList>
    </citation>
    <scope>NUCLEOTIDE SEQUENCE [LARGE SCALE GENOMIC DNA]</scope>
    <source>
        <strain evidence="3">cv. UVA1</strain>
    </source>
</reference>
<accession>A0A5A7RAW3</accession>
<dbReference type="PANTHER" id="PTHR32278">
    <property type="entry name" value="F-BOX DOMAIN-CONTAINING PROTEIN"/>
    <property type="match status" value="1"/>
</dbReference>
<gene>
    <name evidence="2" type="ORF">STAS_31283</name>
</gene>
<dbReference type="Pfam" id="PF14299">
    <property type="entry name" value="PP2"/>
    <property type="match status" value="1"/>
</dbReference>
<evidence type="ECO:0000313" key="3">
    <source>
        <dbReference type="Proteomes" id="UP000325081"/>
    </source>
</evidence>
<dbReference type="CDD" id="cd22162">
    <property type="entry name" value="F-box_AtSKIP3-like"/>
    <property type="match status" value="1"/>
</dbReference>
<comment type="caution">
    <text evidence="2">The sequence shown here is derived from an EMBL/GenBank/DDBJ whole genome shotgun (WGS) entry which is preliminary data.</text>
</comment>
<dbReference type="EMBL" id="BKCP01010737">
    <property type="protein sequence ID" value="GER53737.1"/>
    <property type="molecule type" value="Genomic_DNA"/>
</dbReference>